<dbReference type="OrthoDB" id="125347at2759"/>
<reference evidence="1 2" key="1">
    <citation type="submission" date="2018-09" db="EMBL/GenBank/DDBJ databases">
        <title>Genomic investigation of the strawberry pathogen Phytophthora fragariae indicates pathogenicity is determined by transcriptional variation in three key races.</title>
        <authorList>
            <person name="Adams T.M."/>
            <person name="Armitage A.D."/>
            <person name="Sobczyk M.K."/>
            <person name="Bates H.J."/>
            <person name="Dunwell J.M."/>
            <person name="Nellist C.F."/>
            <person name="Harrison R.J."/>
        </authorList>
    </citation>
    <scope>NUCLEOTIDE SEQUENCE [LARGE SCALE GENOMIC DNA]</scope>
    <source>
        <strain evidence="1 2">SCRP324</strain>
    </source>
</reference>
<organism evidence="1 2">
    <name type="scientific">Phytophthora rubi</name>
    <dbReference type="NCBI Taxonomy" id="129364"/>
    <lineage>
        <taxon>Eukaryota</taxon>
        <taxon>Sar</taxon>
        <taxon>Stramenopiles</taxon>
        <taxon>Oomycota</taxon>
        <taxon>Peronosporomycetes</taxon>
        <taxon>Peronosporales</taxon>
        <taxon>Peronosporaceae</taxon>
        <taxon>Phytophthora</taxon>
    </lineage>
</organism>
<evidence type="ECO:0000313" key="2">
    <source>
        <dbReference type="Proteomes" id="UP000435112"/>
    </source>
</evidence>
<dbReference type="Gene3D" id="1.10.10.60">
    <property type="entry name" value="Homeodomain-like"/>
    <property type="match status" value="1"/>
</dbReference>
<accession>A0A6A3N7F1</accession>
<evidence type="ECO:0000313" key="1">
    <source>
        <dbReference type="EMBL" id="KAE9037187.1"/>
    </source>
</evidence>
<name>A0A6A3N7F1_9STRA</name>
<dbReference type="Proteomes" id="UP000435112">
    <property type="component" value="Unassembled WGS sequence"/>
</dbReference>
<dbReference type="EMBL" id="QXFU01000306">
    <property type="protein sequence ID" value="KAE9037187.1"/>
    <property type="molecule type" value="Genomic_DNA"/>
</dbReference>
<gene>
    <name evidence="1" type="ORF">PR002_g6713</name>
</gene>
<protein>
    <recommendedName>
        <fullName evidence="3">ARS-binding protein 1 N-terminal domain-containing protein</fullName>
    </recommendedName>
</protein>
<comment type="caution">
    <text evidence="1">The sequence shown here is derived from an EMBL/GenBank/DDBJ whole genome shotgun (WGS) entry which is preliminary data.</text>
</comment>
<dbReference type="AlphaFoldDB" id="A0A6A3N7F1"/>
<proteinExistence type="predicted"/>
<sequence length="140" mass="16558">MPRTSLTKAQQLHLCDYHRSHPRMKCMALAQWCQETFDLDRMPGEGTVSKILREEEKLRNVDVDYRDVRRMRSAERRLLERNILETLALYEGWPLLNSAYQLLSYRSLPQAAGASISWLNTAIAYDVHMERFILWTFPQQ</sequence>
<evidence type="ECO:0008006" key="3">
    <source>
        <dbReference type="Google" id="ProtNLM"/>
    </source>
</evidence>